<dbReference type="InterPro" id="IPR036869">
    <property type="entry name" value="J_dom_sf"/>
</dbReference>
<dbReference type="AlphaFoldDB" id="A0AAF0CE85"/>
<name>A0AAF0CE85_9PROT</name>
<dbReference type="RefSeq" id="WP_274492703.1">
    <property type="nucleotide sequence ID" value="NZ_CP118166.1"/>
</dbReference>
<evidence type="ECO:0000256" key="1">
    <source>
        <dbReference type="SAM" id="MobiDB-lite"/>
    </source>
</evidence>
<feature type="domain" description="J" evidence="2">
    <location>
        <begin position="154"/>
        <end position="211"/>
    </location>
</feature>
<dbReference type="SUPFAM" id="SSF46565">
    <property type="entry name" value="Chaperone J-domain"/>
    <property type="match status" value="1"/>
</dbReference>
<dbReference type="Gene3D" id="1.10.287.110">
    <property type="entry name" value="DnaJ domain"/>
    <property type="match status" value="1"/>
</dbReference>
<sequence length="212" mass="23951">MVEKNYKPRLGFDIRVKPPGREKKTKAAWADPGDQACAAPDCETKAACSLPKSPREPKERIWLCMEHARQHNKSWNYFDGLSEDEALKVRQASQYGDRPTWSMGKNDRARAAANARGPADMDDAFGIFGKETKTQTETRGHYRGGKRLTKLQVNAFDTLALPYAASSSDIRRRYAELLRRFHPDSNGGDRSAEEQLSQVVKAHQILKKAQFL</sequence>
<protein>
    <submittedName>
        <fullName evidence="3">J domain-containing protein</fullName>
    </submittedName>
</protein>
<reference evidence="3" key="1">
    <citation type="submission" date="2023-02" db="EMBL/GenBank/DDBJ databases">
        <title>Genome sequence of Hyphococcus flavus.</title>
        <authorList>
            <person name="Rong J.-C."/>
            <person name="Zhao Q."/>
            <person name="Yi M."/>
            <person name="Wu J.-Y."/>
        </authorList>
    </citation>
    <scope>NUCLEOTIDE SEQUENCE</scope>
    <source>
        <strain evidence="3">MCCC 1K03223</strain>
    </source>
</reference>
<evidence type="ECO:0000259" key="2">
    <source>
        <dbReference type="PROSITE" id="PS50076"/>
    </source>
</evidence>
<evidence type="ECO:0000313" key="4">
    <source>
        <dbReference type="Proteomes" id="UP001214043"/>
    </source>
</evidence>
<dbReference type="Proteomes" id="UP001214043">
    <property type="component" value="Chromosome"/>
</dbReference>
<dbReference type="PRINTS" id="PR00625">
    <property type="entry name" value="JDOMAIN"/>
</dbReference>
<dbReference type="Pfam" id="PF00226">
    <property type="entry name" value="DnaJ"/>
    <property type="match status" value="1"/>
</dbReference>
<dbReference type="CDD" id="cd06257">
    <property type="entry name" value="DnaJ"/>
    <property type="match status" value="1"/>
</dbReference>
<dbReference type="PROSITE" id="PS50076">
    <property type="entry name" value="DNAJ_2"/>
    <property type="match status" value="1"/>
</dbReference>
<feature type="compositionally biased region" description="Basic and acidic residues" evidence="1">
    <location>
        <begin position="1"/>
        <end position="22"/>
    </location>
</feature>
<keyword evidence="4" id="KW-1185">Reference proteome</keyword>
<dbReference type="InterPro" id="IPR001623">
    <property type="entry name" value="DnaJ_domain"/>
</dbReference>
<evidence type="ECO:0000313" key="3">
    <source>
        <dbReference type="EMBL" id="WDI30881.1"/>
    </source>
</evidence>
<dbReference type="KEGG" id="hfl:PUV54_13045"/>
<organism evidence="3 4">
    <name type="scientific">Hyphococcus flavus</name>
    <dbReference type="NCBI Taxonomy" id="1866326"/>
    <lineage>
        <taxon>Bacteria</taxon>
        <taxon>Pseudomonadati</taxon>
        <taxon>Pseudomonadota</taxon>
        <taxon>Alphaproteobacteria</taxon>
        <taxon>Parvularculales</taxon>
        <taxon>Parvularculaceae</taxon>
        <taxon>Hyphococcus</taxon>
    </lineage>
</organism>
<dbReference type="EMBL" id="CP118166">
    <property type="protein sequence ID" value="WDI30881.1"/>
    <property type="molecule type" value="Genomic_DNA"/>
</dbReference>
<gene>
    <name evidence="3" type="ORF">PUV54_13045</name>
</gene>
<feature type="region of interest" description="Disordered" evidence="1">
    <location>
        <begin position="1"/>
        <end position="35"/>
    </location>
</feature>
<proteinExistence type="predicted"/>
<accession>A0AAF0CE85</accession>
<dbReference type="SMART" id="SM00271">
    <property type="entry name" value="DnaJ"/>
    <property type="match status" value="1"/>
</dbReference>